<accession>A0A6H9WMZ4</accession>
<dbReference type="Proteomes" id="UP000431744">
    <property type="component" value="Unassembled WGS sequence"/>
</dbReference>
<gene>
    <name evidence="1" type="ORF">F8O04_12885</name>
</gene>
<protein>
    <recommendedName>
        <fullName evidence="3">ATP/GTP-binding protein</fullName>
    </recommendedName>
</protein>
<dbReference type="OrthoDB" id="3381577at2"/>
<dbReference type="RefSeq" id="WP_158029819.1">
    <property type="nucleotide sequence ID" value="NZ_BMHG01000001.1"/>
</dbReference>
<proteinExistence type="predicted"/>
<dbReference type="EMBL" id="WBJY01000003">
    <property type="protein sequence ID" value="KAB1647926.1"/>
    <property type="molecule type" value="Genomic_DNA"/>
</dbReference>
<reference evidence="1 2" key="1">
    <citation type="submission" date="2019-09" db="EMBL/GenBank/DDBJ databases">
        <title>Phylogeny of genus Pseudoclavibacter and closely related genus.</title>
        <authorList>
            <person name="Li Y."/>
        </authorList>
    </citation>
    <scope>NUCLEOTIDE SEQUENCE [LARGE SCALE GENOMIC DNA]</scope>
    <source>
        <strain evidence="1 2">EGI 60007</strain>
    </source>
</reference>
<keyword evidence="2" id="KW-1185">Reference proteome</keyword>
<evidence type="ECO:0000313" key="1">
    <source>
        <dbReference type="EMBL" id="KAB1647926.1"/>
    </source>
</evidence>
<organism evidence="1 2">
    <name type="scientific">Pseudoclavibacter endophyticus</name>
    <dbReference type="NCBI Taxonomy" id="1778590"/>
    <lineage>
        <taxon>Bacteria</taxon>
        <taxon>Bacillati</taxon>
        <taxon>Actinomycetota</taxon>
        <taxon>Actinomycetes</taxon>
        <taxon>Micrococcales</taxon>
        <taxon>Microbacteriaceae</taxon>
        <taxon>Pseudoclavibacter</taxon>
    </lineage>
</organism>
<name>A0A6H9WMZ4_9MICO</name>
<sequence length="75" mass="8362">MLEGARRTEQRGGVAWTVQPISAARAQKPYSCPGCARSIQPGIAHVAVWRADFVLGDAQALDGRRHWHTHCWRIV</sequence>
<comment type="caution">
    <text evidence="1">The sequence shown here is derived from an EMBL/GenBank/DDBJ whole genome shotgun (WGS) entry which is preliminary data.</text>
</comment>
<dbReference type="AlphaFoldDB" id="A0A6H9WMZ4"/>
<evidence type="ECO:0008006" key="3">
    <source>
        <dbReference type="Google" id="ProtNLM"/>
    </source>
</evidence>
<evidence type="ECO:0000313" key="2">
    <source>
        <dbReference type="Proteomes" id="UP000431744"/>
    </source>
</evidence>